<dbReference type="SMART" id="SM00355">
    <property type="entry name" value="ZnF_C2H2"/>
    <property type="match status" value="4"/>
</dbReference>
<dbReference type="PANTHER" id="PTHR24394">
    <property type="entry name" value="ZINC FINGER PROTEIN"/>
    <property type="match status" value="1"/>
</dbReference>
<evidence type="ECO:0000256" key="7">
    <source>
        <dbReference type="PROSITE-ProRule" id="PRU00042"/>
    </source>
</evidence>
<keyword evidence="6" id="KW-0539">Nucleus</keyword>
<reference evidence="11" key="1">
    <citation type="submission" date="2022-11" db="UniProtKB">
        <authorList>
            <consortium name="WormBaseParasite"/>
        </authorList>
    </citation>
    <scope>IDENTIFICATION</scope>
</reference>
<feature type="domain" description="C2H2-type" evidence="9">
    <location>
        <begin position="274"/>
        <end position="301"/>
    </location>
</feature>
<dbReference type="PROSITE" id="PS00028">
    <property type="entry name" value="ZINC_FINGER_C2H2_1"/>
    <property type="match status" value="4"/>
</dbReference>
<evidence type="ECO:0000256" key="4">
    <source>
        <dbReference type="ARBA" id="ARBA00022771"/>
    </source>
</evidence>
<dbReference type="OMA" id="SAFCCEY"/>
<dbReference type="AlphaFoldDB" id="A0A915J3F5"/>
<evidence type="ECO:0000256" key="5">
    <source>
        <dbReference type="ARBA" id="ARBA00022833"/>
    </source>
</evidence>
<accession>A0A915J3F5</accession>
<dbReference type="Gene3D" id="3.30.160.60">
    <property type="entry name" value="Classic Zinc Finger"/>
    <property type="match status" value="3"/>
</dbReference>
<dbReference type="Proteomes" id="UP000887565">
    <property type="component" value="Unplaced"/>
</dbReference>
<protein>
    <submittedName>
        <fullName evidence="11">C2H2-type domain-containing protein</fullName>
    </submittedName>
</protein>
<evidence type="ECO:0000313" key="10">
    <source>
        <dbReference type="Proteomes" id="UP000887565"/>
    </source>
</evidence>
<feature type="domain" description="C2H2-type" evidence="9">
    <location>
        <begin position="302"/>
        <end position="325"/>
    </location>
</feature>
<organism evidence="10 11">
    <name type="scientific">Romanomermis culicivorax</name>
    <name type="common">Nematode worm</name>
    <dbReference type="NCBI Taxonomy" id="13658"/>
    <lineage>
        <taxon>Eukaryota</taxon>
        <taxon>Metazoa</taxon>
        <taxon>Ecdysozoa</taxon>
        <taxon>Nematoda</taxon>
        <taxon>Enoplea</taxon>
        <taxon>Dorylaimia</taxon>
        <taxon>Mermithida</taxon>
        <taxon>Mermithoidea</taxon>
        <taxon>Mermithidae</taxon>
        <taxon>Romanomermis</taxon>
    </lineage>
</organism>
<evidence type="ECO:0000256" key="6">
    <source>
        <dbReference type="ARBA" id="ARBA00023242"/>
    </source>
</evidence>
<evidence type="ECO:0000256" key="3">
    <source>
        <dbReference type="ARBA" id="ARBA00022737"/>
    </source>
</evidence>
<dbReference type="GO" id="GO:0000981">
    <property type="term" value="F:DNA-binding transcription factor activity, RNA polymerase II-specific"/>
    <property type="evidence" value="ECO:0007669"/>
    <property type="project" value="TreeGrafter"/>
</dbReference>
<feature type="domain" description="C2H2-type" evidence="9">
    <location>
        <begin position="216"/>
        <end position="245"/>
    </location>
</feature>
<keyword evidence="4 7" id="KW-0863">Zinc-finger</keyword>
<evidence type="ECO:0000256" key="2">
    <source>
        <dbReference type="ARBA" id="ARBA00022723"/>
    </source>
</evidence>
<dbReference type="InterPro" id="IPR036236">
    <property type="entry name" value="Znf_C2H2_sf"/>
</dbReference>
<comment type="subcellular location">
    <subcellularLocation>
        <location evidence="1">Nucleus</location>
    </subcellularLocation>
</comment>
<keyword evidence="3" id="KW-0677">Repeat</keyword>
<keyword evidence="5" id="KW-0862">Zinc</keyword>
<dbReference type="Pfam" id="PF13894">
    <property type="entry name" value="zf-C2H2_4"/>
    <property type="match status" value="1"/>
</dbReference>
<evidence type="ECO:0000256" key="8">
    <source>
        <dbReference type="SAM" id="MobiDB-lite"/>
    </source>
</evidence>
<evidence type="ECO:0000256" key="1">
    <source>
        <dbReference type="ARBA" id="ARBA00004123"/>
    </source>
</evidence>
<feature type="compositionally biased region" description="Basic residues" evidence="8">
    <location>
        <begin position="7"/>
        <end position="22"/>
    </location>
</feature>
<sequence>MVLFVGHSKKPNNRNLKKTIHSRRNETSQQSKDQDSRRIELTVDDKQEENGNESIERHIKNLKTPLKEAVSYRCEEDFDAIDCSLRAQEWTYQLQSEHDYCPKITSSRISPPPKLQKECCYPDVNIELQVTSANIEIPSSDLKTVQQKNVCQQCTNEITNCFSNLSTIVDHQEIVSVRGSRATTSNAFFIPIYEPFTALALRYIDQMKVERTDYYPNCKICDKVFSNSTNLLVHYRSHAVSGIKPFSCKLCSASFTRRQSLQYHEMCHNDQSLYTCSKCQATFRHRSHYKDHLRKHSNDSAFCCEYCPQSFGSRSTLRRHIIKFHEPNLY</sequence>
<proteinExistence type="predicted"/>
<dbReference type="WBParaSite" id="nRc.2.0.1.t20383-RA">
    <property type="protein sequence ID" value="nRc.2.0.1.t20383-RA"/>
    <property type="gene ID" value="nRc.2.0.1.g20383"/>
</dbReference>
<dbReference type="PROSITE" id="PS50157">
    <property type="entry name" value="ZINC_FINGER_C2H2_2"/>
    <property type="match status" value="4"/>
</dbReference>
<feature type="domain" description="C2H2-type" evidence="9">
    <location>
        <begin position="246"/>
        <end position="273"/>
    </location>
</feature>
<evidence type="ECO:0000259" key="9">
    <source>
        <dbReference type="PROSITE" id="PS50157"/>
    </source>
</evidence>
<keyword evidence="2" id="KW-0479">Metal-binding</keyword>
<keyword evidence="10" id="KW-1185">Reference proteome</keyword>
<name>A0A915J3F5_ROMCU</name>
<dbReference type="Pfam" id="PF12874">
    <property type="entry name" value="zf-met"/>
    <property type="match status" value="1"/>
</dbReference>
<feature type="region of interest" description="Disordered" evidence="8">
    <location>
        <begin position="1"/>
        <end position="38"/>
    </location>
</feature>
<dbReference type="PANTHER" id="PTHR24394:SF44">
    <property type="entry name" value="ZINC FINGER PROTEIN 271-LIKE"/>
    <property type="match status" value="1"/>
</dbReference>
<dbReference type="GO" id="GO:0005634">
    <property type="term" value="C:nucleus"/>
    <property type="evidence" value="ECO:0007669"/>
    <property type="project" value="UniProtKB-SubCell"/>
</dbReference>
<dbReference type="GO" id="GO:0008270">
    <property type="term" value="F:zinc ion binding"/>
    <property type="evidence" value="ECO:0007669"/>
    <property type="project" value="UniProtKB-KW"/>
</dbReference>
<evidence type="ECO:0000313" key="11">
    <source>
        <dbReference type="WBParaSite" id="nRc.2.0.1.t20383-RA"/>
    </source>
</evidence>
<dbReference type="Pfam" id="PF00096">
    <property type="entry name" value="zf-C2H2"/>
    <property type="match status" value="2"/>
</dbReference>
<dbReference type="InterPro" id="IPR013087">
    <property type="entry name" value="Znf_C2H2_type"/>
</dbReference>
<dbReference type="SUPFAM" id="SSF57667">
    <property type="entry name" value="beta-beta-alpha zinc fingers"/>
    <property type="match status" value="2"/>
</dbReference>